<proteinExistence type="inferred from homology"/>
<comment type="caution">
    <text evidence="11">The sequence shown here is derived from an EMBL/GenBank/DDBJ whole genome shotgun (WGS) entry which is preliminary data.</text>
</comment>
<organism evidence="11 12">
    <name type="scientific">Anoxybacillus ayderensis</name>
    <dbReference type="NCBI Taxonomy" id="265546"/>
    <lineage>
        <taxon>Bacteria</taxon>
        <taxon>Bacillati</taxon>
        <taxon>Bacillota</taxon>
        <taxon>Bacilli</taxon>
        <taxon>Bacillales</taxon>
        <taxon>Anoxybacillaceae</taxon>
        <taxon>Anoxybacillus</taxon>
    </lineage>
</organism>
<name>A0A0D0HQ73_9BACL</name>
<dbReference type="SUPFAM" id="SSF52540">
    <property type="entry name" value="P-loop containing nucleoside triphosphate hydrolases"/>
    <property type="match status" value="1"/>
</dbReference>
<keyword evidence="4" id="KW-0963">Cytoplasm</keyword>
<protein>
    <recommendedName>
        <fullName evidence="3">tRNA threonylcarbamoyladenosine biosynthesis protein TsaE</fullName>
    </recommendedName>
    <alternativeName>
        <fullName evidence="10">t(6)A37 threonylcarbamoyladenosine biosynthesis protein TsaE</fullName>
    </alternativeName>
</protein>
<dbReference type="Pfam" id="PF02367">
    <property type="entry name" value="TsaE"/>
    <property type="match status" value="1"/>
</dbReference>
<evidence type="ECO:0000256" key="1">
    <source>
        <dbReference type="ARBA" id="ARBA00004496"/>
    </source>
</evidence>
<comment type="similarity">
    <text evidence="2">Belongs to the TsaE family.</text>
</comment>
<evidence type="ECO:0000256" key="2">
    <source>
        <dbReference type="ARBA" id="ARBA00007599"/>
    </source>
</evidence>
<dbReference type="Gene3D" id="3.40.50.300">
    <property type="entry name" value="P-loop containing nucleotide triphosphate hydrolases"/>
    <property type="match status" value="1"/>
</dbReference>
<evidence type="ECO:0000256" key="7">
    <source>
        <dbReference type="ARBA" id="ARBA00022741"/>
    </source>
</evidence>
<keyword evidence="8" id="KW-0067">ATP-binding</keyword>
<keyword evidence="6" id="KW-0479">Metal-binding</keyword>
<dbReference type="AlphaFoldDB" id="A0A0D0HQ73"/>
<dbReference type="PANTHER" id="PTHR33540:SF2">
    <property type="entry name" value="TRNA THREONYLCARBAMOYLADENOSINE BIOSYNTHESIS PROTEIN TSAE"/>
    <property type="match status" value="1"/>
</dbReference>
<evidence type="ECO:0000256" key="4">
    <source>
        <dbReference type="ARBA" id="ARBA00022490"/>
    </source>
</evidence>
<dbReference type="PATRIC" id="fig|265546.4.peg.2837"/>
<reference evidence="11 12" key="1">
    <citation type="submission" date="2015-01" db="EMBL/GenBank/DDBJ databases">
        <title>Genome sequence of Anoxybacillus ayderensis strain AB04.</title>
        <authorList>
            <person name="Belduz A.O."/>
            <person name="Canakci S."/>
            <person name="Chan K.-G."/>
            <person name="Kahar U.M."/>
            <person name="Yaakob A.S."/>
            <person name="Chan C.S."/>
            <person name="Goh K.M."/>
        </authorList>
    </citation>
    <scope>NUCLEOTIDE SEQUENCE [LARGE SCALE GENOMIC DNA]</scope>
    <source>
        <strain evidence="11 12">AB04</strain>
    </source>
</reference>
<keyword evidence="7" id="KW-0547">Nucleotide-binding</keyword>
<dbReference type="RefSeq" id="WP_042536381.1">
    <property type="nucleotide sequence ID" value="NZ_JXTG01000029.1"/>
</dbReference>
<dbReference type="InterPro" id="IPR027417">
    <property type="entry name" value="P-loop_NTPase"/>
</dbReference>
<dbReference type="FunFam" id="3.40.50.300:FF:000777">
    <property type="entry name" value="tRNA (N6-adenosine(37)-N6)-threonylcarbamoyltransferase complex ATPase TsaE"/>
    <property type="match status" value="1"/>
</dbReference>
<evidence type="ECO:0000256" key="6">
    <source>
        <dbReference type="ARBA" id="ARBA00022723"/>
    </source>
</evidence>
<dbReference type="GO" id="GO:0046872">
    <property type="term" value="F:metal ion binding"/>
    <property type="evidence" value="ECO:0007669"/>
    <property type="project" value="UniProtKB-KW"/>
</dbReference>
<dbReference type="Proteomes" id="UP000032047">
    <property type="component" value="Unassembled WGS sequence"/>
</dbReference>
<sequence length="157" mass="17920">MKTYEYVSHHPEDTVALAMKLAQYIQPKDVITLEGDLGAGKTTFTKGLAKGLGINRNVSSPTFTIIKQYEGRIPLYHMDVYRLEESEEDLGFDEYFFGDGVTVVEWAHIIEPYLPDERLHITIHHADGGSRIIRFSPIGQRYEQLCKEIFSDESVSH</sequence>
<keyword evidence="12" id="KW-1185">Reference proteome</keyword>
<dbReference type="GO" id="GO:0005524">
    <property type="term" value="F:ATP binding"/>
    <property type="evidence" value="ECO:0007669"/>
    <property type="project" value="UniProtKB-KW"/>
</dbReference>
<evidence type="ECO:0000256" key="8">
    <source>
        <dbReference type="ARBA" id="ARBA00022840"/>
    </source>
</evidence>
<gene>
    <name evidence="11" type="ORF">JV16_02834</name>
</gene>
<dbReference type="InterPro" id="IPR003442">
    <property type="entry name" value="T6A_TsaE"/>
</dbReference>
<evidence type="ECO:0000256" key="3">
    <source>
        <dbReference type="ARBA" id="ARBA00019010"/>
    </source>
</evidence>
<comment type="subcellular location">
    <subcellularLocation>
        <location evidence="1">Cytoplasm</location>
    </subcellularLocation>
</comment>
<evidence type="ECO:0000313" key="11">
    <source>
        <dbReference type="EMBL" id="KIP20023.1"/>
    </source>
</evidence>
<evidence type="ECO:0000256" key="5">
    <source>
        <dbReference type="ARBA" id="ARBA00022694"/>
    </source>
</evidence>
<evidence type="ECO:0000256" key="9">
    <source>
        <dbReference type="ARBA" id="ARBA00022842"/>
    </source>
</evidence>
<dbReference type="NCBIfam" id="TIGR00150">
    <property type="entry name" value="T6A_YjeE"/>
    <property type="match status" value="1"/>
</dbReference>
<keyword evidence="9" id="KW-0460">Magnesium</keyword>
<dbReference type="EMBL" id="JXTG01000029">
    <property type="protein sequence ID" value="KIP20023.1"/>
    <property type="molecule type" value="Genomic_DNA"/>
</dbReference>
<accession>A0A0D0HQ73</accession>
<evidence type="ECO:0000313" key="12">
    <source>
        <dbReference type="Proteomes" id="UP000032047"/>
    </source>
</evidence>
<dbReference type="GO" id="GO:0005737">
    <property type="term" value="C:cytoplasm"/>
    <property type="evidence" value="ECO:0007669"/>
    <property type="project" value="UniProtKB-SubCell"/>
</dbReference>
<dbReference type="PANTHER" id="PTHR33540">
    <property type="entry name" value="TRNA THREONYLCARBAMOYLADENOSINE BIOSYNTHESIS PROTEIN TSAE"/>
    <property type="match status" value="1"/>
</dbReference>
<evidence type="ECO:0000256" key="10">
    <source>
        <dbReference type="ARBA" id="ARBA00032441"/>
    </source>
</evidence>
<dbReference type="GO" id="GO:0002949">
    <property type="term" value="P:tRNA threonylcarbamoyladenosine modification"/>
    <property type="evidence" value="ECO:0007669"/>
    <property type="project" value="InterPro"/>
</dbReference>
<keyword evidence="5" id="KW-0819">tRNA processing</keyword>